<evidence type="ECO:0000256" key="1">
    <source>
        <dbReference type="ARBA" id="ARBA00022793"/>
    </source>
</evidence>
<reference evidence="4" key="1">
    <citation type="submission" date="2013-10" db="EMBL/GenBank/DDBJ databases">
        <title>Genomic analysis of the causative agents of coccidiosis in chickens.</title>
        <authorList>
            <person name="Reid A.J."/>
            <person name="Blake D."/>
            <person name="Billington K."/>
            <person name="Browne H."/>
            <person name="Dunn M."/>
            <person name="Hung S."/>
            <person name="Kawahara F."/>
            <person name="Miranda-Saavedra D."/>
            <person name="Mourier T."/>
            <person name="Nagra H."/>
            <person name="Otto T.D."/>
            <person name="Rawlings N."/>
            <person name="Sanchez A."/>
            <person name="Sanders M."/>
            <person name="Subramaniam C."/>
            <person name="Tay Y."/>
            <person name="Dear P."/>
            <person name="Doerig C."/>
            <person name="Gruber A."/>
            <person name="Parkinson J."/>
            <person name="Shirley M."/>
            <person name="Wan K.L."/>
            <person name="Berriman M."/>
            <person name="Tomley F."/>
            <person name="Pain A."/>
        </authorList>
    </citation>
    <scope>NUCLEOTIDE SEQUENCE [LARGE SCALE GENOMIC DNA]</scope>
    <source>
        <strain evidence="4">Houghton</strain>
    </source>
</reference>
<feature type="compositionally biased region" description="Polar residues" evidence="3">
    <location>
        <begin position="209"/>
        <end position="225"/>
    </location>
</feature>
<accession>U6MDY0</accession>
<reference evidence="4" key="2">
    <citation type="submission" date="2013-10" db="EMBL/GenBank/DDBJ databases">
        <authorList>
            <person name="Aslett M."/>
        </authorList>
    </citation>
    <scope>NUCLEOTIDE SEQUENCE [LARGE SCALE GENOMIC DNA]</scope>
    <source>
        <strain evidence="4">Houghton</strain>
    </source>
</reference>
<evidence type="ECO:0000313" key="4">
    <source>
        <dbReference type="EMBL" id="CDJ62216.1"/>
    </source>
</evidence>
<dbReference type="GO" id="GO:0004609">
    <property type="term" value="F:phosphatidylserine decarboxylase activity"/>
    <property type="evidence" value="ECO:0007669"/>
    <property type="project" value="InterPro"/>
</dbReference>
<keyword evidence="5" id="KW-1185">Reference proteome</keyword>
<evidence type="ECO:0000313" key="5">
    <source>
        <dbReference type="Proteomes" id="UP000030754"/>
    </source>
</evidence>
<dbReference type="VEuPathDB" id="ToxoDB:ENH_00008300"/>
<keyword evidence="1" id="KW-0210">Decarboxylase</keyword>
<dbReference type="InterPro" id="IPR003817">
    <property type="entry name" value="PS_Dcarbxylase"/>
</dbReference>
<dbReference type="RefSeq" id="XP_013439578.1">
    <property type="nucleotide sequence ID" value="XM_013584124.1"/>
</dbReference>
<sequence>MTFVAAQIVGGIELFYRKRVDQNRFLFTPHCGLVRHSYLYDYTSPVKLCMGQELGAFHFGSTVVLAYEAPEELETLNPICSQMVVNSPLGYLKGSTRRRLPRCDFSYGNHSDPIAYLQYLQRLSAKSSSGEALLPEARPGPHTRGEGQQGLLVSGPHMGAPAPDSHSGSRGPRGDPHEGAAGIEEDSIDSPFAEQQDPPEDSAAAPLPSHSSDSQGPVGSTQTFAESAEEEFTGALGVTESESEGSSAGAAAGTGESKSEANSLDFIFTTSRSLQHQTKVTRGPGQEVPFSPLADLQAKVQALEFGLVHRFALAHWLAKAWTVRLCPLDLAAPVSVFLE</sequence>
<dbReference type="AlphaFoldDB" id="U6MDY0"/>
<dbReference type="OrthoDB" id="354864at2759"/>
<proteinExistence type="predicted"/>
<dbReference type="GO" id="GO:0008654">
    <property type="term" value="P:phospholipid biosynthetic process"/>
    <property type="evidence" value="ECO:0007669"/>
    <property type="project" value="InterPro"/>
</dbReference>
<evidence type="ECO:0000256" key="3">
    <source>
        <dbReference type="SAM" id="MobiDB-lite"/>
    </source>
</evidence>
<evidence type="ECO:0000256" key="2">
    <source>
        <dbReference type="ARBA" id="ARBA00023239"/>
    </source>
</evidence>
<feature type="region of interest" description="Disordered" evidence="3">
    <location>
        <begin position="130"/>
        <end position="260"/>
    </location>
</feature>
<keyword evidence="2" id="KW-0456">Lyase</keyword>
<feature type="compositionally biased region" description="Low complexity" evidence="3">
    <location>
        <begin position="237"/>
        <end position="256"/>
    </location>
</feature>
<organism evidence="4 5">
    <name type="scientific">Eimeria necatrix</name>
    <dbReference type="NCBI Taxonomy" id="51315"/>
    <lineage>
        <taxon>Eukaryota</taxon>
        <taxon>Sar</taxon>
        <taxon>Alveolata</taxon>
        <taxon>Apicomplexa</taxon>
        <taxon>Conoidasida</taxon>
        <taxon>Coccidia</taxon>
        <taxon>Eucoccidiorida</taxon>
        <taxon>Eimeriorina</taxon>
        <taxon>Eimeriidae</taxon>
        <taxon>Eimeria</taxon>
    </lineage>
</organism>
<dbReference type="GeneID" id="25471018"/>
<protein>
    <submittedName>
        <fullName evidence="4">Phosphatidylserine decarboxylase proenzyme, putative</fullName>
    </submittedName>
</protein>
<name>U6MDY0_9EIME</name>
<dbReference type="Proteomes" id="UP000030754">
    <property type="component" value="Unassembled WGS sequence"/>
</dbReference>
<dbReference type="Pfam" id="PF02666">
    <property type="entry name" value="PS_Dcarbxylase"/>
    <property type="match status" value="1"/>
</dbReference>
<gene>
    <name evidence="4" type="ORF">ENH_00008300</name>
</gene>
<dbReference type="EMBL" id="HG722375">
    <property type="protein sequence ID" value="CDJ62216.1"/>
    <property type="molecule type" value="Genomic_DNA"/>
</dbReference>